<dbReference type="AlphaFoldDB" id="A0A8J7LZ12"/>
<gene>
    <name evidence="1" type="ORF">JFN93_14390</name>
</gene>
<keyword evidence="2" id="KW-1185">Reference proteome</keyword>
<sequence length="207" mass="23953">MQRYTEDFPELLHGLKLETLEKEPNAVFGLSRELRFNYFNPGWFAFAGENGGEPGLSQRFPLGSPIGNAMAGKAQEYYLDVYGTLLRTGLVWHHDYECSSAQRLRIFHQSVYPLHDRQGLIVVNSLVEEHPHDPVFRDANLPEGTLYTGENGYISQCSNCRRVQRVQHPEIWDWVPAWVEKMPGNTSHTFCDICFDYYLRQRPVEVD</sequence>
<organism evidence="1 2">
    <name type="scientific">Geomesophilobacter sediminis</name>
    <dbReference type="NCBI Taxonomy" id="2798584"/>
    <lineage>
        <taxon>Bacteria</taxon>
        <taxon>Pseudomonadati</taxon>
        <taxon>Thermodesulfobacteriota</taxon>
        <taxon>Desulfuromonadia</taxon>
        <taxon>Geobacterales</taxon>
        <taxon>Geobacteraceae</taxon>
        <taxon>Geomesophilobacter</taxon>
    </lineage>
</organism>
<reference evidence="1" key="1">
    <citation type="submission" date="2020-12" db="EMBL/GenBank/DDBJ databases">
        <title>Geomonas sp. Red875, isolated from river sediment.</title>
        <authorList>
            <person name="Xu Z."/>
            <person name="Zhang Z."/>
            <person name="Masuda Y."/>
            <person name="Itoh H."/>
            <person name="Senoo K."/>
        </authorList>
    </citation>
    <scope>NUCLEOTIDE SEQUENCE</scope>
    <source>
        <strain evidence="1">Red875</strain>
    </source>
</reference>
<name>A0A8J7LZ12_9BACT</name>
<protein>
    <submittedName>
        <fullName evidence="1">Uncharacterized protein</fullName>
    </submittedName>
</protein>
<dbReference type="EMBL" id="JAEMHM010000011">
    <property type="protein sequence ID" value="MBJ6725902.1"/>
    <property type="molecule type" value="Genomic_DNA"/>
</dbReference>
<dbReference type="Proteomes" id="UP000636888">
    <property type="component" value="Unassembled WGS sequence"/>
</dbReference>
<proteinExistence type="predicted"/>
<accession>A0A8J7LZ12</accession>
<dbReference type="RefSeq" id="WP_199384793.1">
    <property type="nucleotide sequence ID" value="NZ_JAEMHM010000011.1"/>
</dbReference>
<comment type="caution">
    <text evidence="1">The sequence shown here is derived from an EMBL/GenBank/DDBJ whole genome shotgun (WGS) entry which is preliminary data.</text>
</comment>
<evidence type="ECO:0000313" key="1">
    <source>
        <dbReference type="EMBL" id="MBJ6725902.1"/>
    </source>
</evidence>
<evidence type="ECO:0000313" key="2">
    <source>
        <dbReference type="Proteomes" id="UP000636888"/>
    </source>
</evidence>